<sequence>MTIPESAERAFDAHDAYDRDGDEYELTTITFESRVKASETDDWAHEYTVVVRAPMLSSVVDGEVGPDLEAGWFDTLALRMEDAPDAIRDNLELDRLDVHEELGDAVVVFEFTWGNADRAPAVAKALAEYVEGTYMEGVVPGFDYTDPVDSLLASASQGDGTGTPL</sequence>
<evidence type="ECO:0000313" key="1">
    <source>
        <dbReference type="EMBL" id="KAB7515719.1"/>
    </source>
</evidence>
<dbReference type="EMBL" id="QMDY01000001">
    <property type="protein sequence ID" value="KAB7519806.1"/>
    <property type="molecule type" value="Genomic_DNA"/>
</dbReference>
<accession>A0A5N5ULM9</accession>
<dbReference type="InterPro" id="IPR043851">
    <property type="entry name" value="DUF5813"/>
</dbReference>
<reference evidence="3 4" key="1">
    <citation type="submission" date="2019-10" db="EMBL/GenBank/DDBJ databases">
        <title>Unraveling microbial dark matter from salterns through culturing: the case of the genus Halosegnis.</title>
        <authorList>
            <person name="Duran-Viseras A."/>
            <person name="Andrei A.-S."/>
            <person name="Vera-Gargallo B."/>
            <person name="Ghai R."/>
            <person name="Sanchez-Porro C."/>
            <person name="Ventosa A."/>
        </authorList>
    </citation>
    <scope>NUCLEOTIDE SEQUENCE [LARGE SCALE GENOMIC DNA]</scope>
    <source>
        <strain evidence="1 4">F18-79</strain>
        <strain evidence="2 3">F19-13</strain>
    </source>
</reference>
<protein>
    <recommendedName>
        <fullName evidence="5">YbjN domain-containing protein</fullName>
    </recommendedName>
</protein>
<accession>A0A5N5UBJ5</accession>
<dbReference type="AlphaFoldDB" id="A0A5N5UBJ5"/>
<proteinExistence type="predicted"/>
<evidence type="ECO:0000313" key="3">
    <source>
        <dbReference type="Proteomes" id="UP000326207"/>
    </source>
</evidence>
<dbReference type="RefSeq" id="WP_152133561.1">
    <property type="nucleotide sequence ID" value="NZ_QKKZ01000001.1"/>
</dbReference>
<evidence type="ECO:0000313" key="4">
    <source>
        <dbReference type="Proteomes" id="UP000326865"/>
    </source>
</evidence>
<evidence type="ECO:0000313" key="2">
    <source>
        <dbReference type="EMBL" id="KAB7519806.1"/>
    </source>
</evidence>
<name>A0A5N5UBJ5_9EURY</name>
<gene>
    <name evidence="1" type="ORF">DM867_00820</name>
    <name evidence="2" type="ORF">DP108_00715</name>
</gene>
<dbReference type="Proteomes" id="UP000326207">
    <property type="component" value="Unassembled WGS sequence"/>
</dbReference>
<comment type="caution">
    <text evidence="1">The sequence shown here is derived from an EMBL/GenBank/DDBJ whole genome shotgun (WGS) entry which is preliminary data.</text>
</comment>
<keyword evidence="4" id="KW-1185">Reference proteome</keyword>
<dbReference type="EMBL" id="QKKZ01000001">
    <property type="protein sequence ID" value="KAB7515719.1"/>
    <property type="molecule type" value="Genomic_DNA"/>
</dbReference>
<evidence type="ECO:0008006" key="5">
    <source>
        <dbReference type="Google" id="ProtNLM"/>
    </source>
</evidence>
<dbReference type="Pfam" id="PF19130">
    <property type="entry name" value="DUF5813"/>
    <property type="match status" value="1"/>
</dbReference>
<dbReference type="Proteomes" id="UP000326865">
    <property type="component" value="Unassembled WGS sequence"/>
</dbReference>
<organism evidence="1 4">
    <name type="scientific">Halosegnis rubeus</name>
    <dbReference type="NCBI Taxonomy" id="2212850"/>
    <lineage>
        <taxon>Archaea</taxon>
        <taxon>Methanobacteriati</taxon>
        <taxon>Methanobacteriota</taxon>
        <taxon>Stenosarchaea group</taxon>
        <taxon>Halobacteria</taxon>
        <taxon>Halobacteriales</taxon>
        <taxon>Natronomonadaceae</taxon>
        <taxon>Halosegnis</taxon>
    </lineage>
</organism>